<feature type="compositionally biased region" description="Low complexity" evidence="3">
    <location>
        <begin position="106"/>
        <end position="115"/>
    </location>
</feature>
<feature type="compositionally biased region" description="Basic and acidic residues" evidence="3">
    <location>
        <begin position="660"/>
        <end position="670"/>
    </location>
</feature>
<feature type="compositionally biased region" description="Low complexity" evidence="3">
    <location>
        <begin position="544"/>
        <end position="556"/>
    </location>
</feature>
<feature type="compositionally biased region" description="Acidic residues" evidence="3">
    <location>
        <begin position="671"/>
        <end position="722"/>
    </location>
</feature>
<sequence length="757" mass="85172">MQYVGKVGGYVYNQWNSLNPATLSGAIDVIVIEHPDGTRYTSPWHVRFGLLQIIKPSQKKIDLYVNDVKTNLPMKLGEGGEAHFVFEVNDTDHELSQSVLTSPVISPVSSPLSSPANSDNEPDELDLDEKSKLSDIPSPRSPSRQKRLAIEDVKKITKKLNIPTKIDMNGDILIDMDGYKPNSQKNIDNSDELFKKILLEEIEGDLNENSVKAWNQIITKDENGNIRISNVEDGAESDDDIKFPATSGTTSSITTVGTSSSGQSDKVYFKTLRLTSEQLQMMNLNYGVNTLRFKSRESSSQVTANLFLWKSTTPIVISDIDGTITKSDALGHVLNLIGRDWTHPGVASLFQEINQNGYNILYLTARSVGQADSTRQYLTGVNQDGIKLPNGPVILSPDRTFAALRREVVLKKPEVFKMACLSDIMHLFFEGEGTVLDEDDDQTPFYAGFGNRITDAISYRSVHIPSHRIFTINPDGEVHMELLELAGYKSSYLHIGELVDQFFPPIRVVSSISTNWNNAQWSEYVNTHEANDSTDARSITSMRSPTPGSPKSPGSPRNFVDDYKTDEKFNDVNYWKNPLDFDDLSDSDIEKDGLDLKKSESPKLNKNEKLSHRDHEKEEHTDNPELLQKGTRSRSPTLERPLSASSFTSPLKNFMSFRKKKDDEEYKDGEKVDEDDFTDDDGEDDDEGDDDYTDDDYDDDDYDDDDDDYEDDEEEEEEEDDSSSIKDVEVPGAIRDEIIERGSTEFIKASDLEKLQI</sequence>
<keyword evidence="2" id="KW-0597">Phosphoprotein</keyword>
<name>A0A8H7ZAG9_9ASCO</name>
<dbReference type="InterPro" id="IPR031315">
    <property type="entry name" value="LNS2/PITP"/>
</dbReference>
<accession>A0A8H7ZAG9</accession>
<dbReference type="SMART" id="SM00775">
    <property type="entry name" value="LNS2"/>
    <property type="match status" value="1"/>
</dbReference>
<evidence type="ECO:0000256" key="2">
    <source>
        <dbReference type="ARBA" id="ARBA00022553"/>
    </source>
</evidence>
<dbReference type="AlphaFoldDB" id="A0A8H7ZAG9"/>
<dbReference type="InterPro" id="IPR013209">
    <property type="entry name" value="LNS2"/>
</dbReference>
<dbReference type="PANTHER" id="PTHR12181:SF12">
    <property type="entry name" value="PHOSPHATIDATE PHOSPHATASE"/>
    <property type="match status" value="1"/>
</dbReference>
<dbReference type="OrthoDB" id="4567at2759"/>
<dbReference type="Proteomes" id="UP000669133">
    <property type="component" value="Unassembled WGS sequence"/>
</dbReference>
<dbReference type="GO" id="GO:0009062">
    <property type="term" value="P:fatty acid catabolic process"/>
    <property type="evidence" value="ECO:0007669"/>
    <property type="project" value="TreeGrafter"/>
</dbReference>
<dbReference type="InterPro" id="IPR023214">
    <property type="entry name" value="HAD_sf"/>
</dbReference>
<feature type="region of interest" description="Disordered" evidence="3">
    <location>
        <begin position="106"/>
        <end position="146"/>
    </location>
</feature>
<organism evidence="5 6">
    <name type="scientific">Candida metapsilosis</name>
    <dbReference type="NCBI Taxonomy" id="273372"/>
    <lineage>
        <taxon>Eukaryota</taxon>
        <taxon>Fungi</taxon>
        <taxon>Dikarya</taxon>
        <taxon>Ascomycota</taxon>
        <taxon>Saccharomycotina</taxon>
        <taxon>Pichiomycetes</taxon>
        <taxon>Debaryomycetaceae</taxon>
        <taxon>Candida/Lodderomyces clade</taxon>
        <taxon>Candida</taxon>
    </lineage>
</organism>
<comment type="similarity">
    <text evidence="1">Belongs to the lipin family.</text>
</comment>
<dbReference type="GO" id="GO:0005634">
    <property type="term" value="C:nucleus"/>
    <property type="evidence" value="ECO:0007669"/>
    <property type="project" value="UniProtKB-ARBA"/>
</dbReference>
<dbReference type="PANTHER" id="PTHR12181">
    <property type="entry name" value="LIPIN"/>
    <property type="match status" value="1"/>
</dbReference>
<dbReference type="InterPro" id="IPR057124">
    <property type="entry name" value="Ned1-like_M"/>
</dbReference>
<dbReference type="Pfam" id="PF24565">
    <property type="entry name" value="Ned1_M"/>
    <property type="match status" value="1"/>
</dbReference>
<evidence type="ECO:0000313" key="5">
    <source>
        <dbReference type="EMBL" id="KAG5416919.1"/>
    </source>
</evidence>
<reference evidence="5 6" key="1">
    <citation type="submission" date="2020-12" db="EMBL/GenBank/DDBJ databases">
        <title>Effect of drift, selection, and recombination on the evolution of hybrid genomes in Candida yeast pathogens.</title>
        <authorList>
            <person name="Mixao V."/>
            <person name="Ksiezopolska E."/>
            <person name="Saus E."/>
            <person name="Boekhout T."/>
            <person name="Gacser A."/>
            <person name="Gabaldon T."/>
        </authorList>
    </citation>
    <scope>NUCLEOTIDE SEQUENCE [LARGE SCALE GENOMIC DNA]</scope>
    <source>
        <strain evidence="5 6">BP57</strain>
    </source>
</reference>
<feature type="region of interest" description="Disordered" evidence="3">
    <location>
        <begin position="530"/>
        <end position="563"/>
    </location>
</feature>
<keyword evidence="6" id="KW-1185">Reference proteome</keyword>
<dbReference type="Pfam" id="PF08235">
    <property type="entry name" value="LNS2"/>
    <property type="match status" value="1"/>
</dbReference>
<protein>
    <submittedName>
        <fullName evidence="5">Ned1</fullName>
    </submittedName>
</protein>
<evidence type="ECO:0000259" key="4">
    <source>
        <dbReference type="SMART" id="SM00775"/>
    </source>
</evidence>
<evidence type="ECO:0000313" key="6">
    <source>
        <dbReference type="Proteomes" id="UP000669133"/>
    </source>
</evidence>
<dbReference type="FunFam" id="3.40.50.1000:FF:000063">
    <property type="entry name" value="Nuclear elongation and deformation protein"/>
    <property type="match status" value="1"/>
</dbReference>
<feature type="compositionally biased region" description="Low complexity" evidence="3">
    <location>
        <begin position="246"/>
        <end position="258"/>
    </location>
</feature>
<dbReference type="GO" id="GO:0019432">
    <property type="term" value="P:triglyceride biosynthetic process"/>
    <property type="evidence" value="ECO:0007669"/>
    <property type="project" value="TreeGrafter"/>
</dbReference>
<dbReference type="InterPro" id="IPR036412">
    <property type="entry name" value="HAD-like_sf"/>
</dbReference>
<feature type="region of interest" description="Disordered" evidence="3">
    <location>
        <begin position="237"/>
        <end position="258"/>
    </location>
</feature>
<dbReference type="EMBL" id="JAEOAQ010000007">
    <property type="protein sequence ID" value="KAG5416919.1"/>
    <property type="molecule type" value="Genomic_DNA"/>
</dbReference>
<gene>
    <name evidence="5" type="ORF">I9W82_004550</name>
</gene>
<evidence type="ECO:0000256" key="3">
    <source>
        <dbReference type="SAM" id="MobiDB-lite"/>
    </source>
</evidence>
<dbReference type="GO" id="GO:0008195">
    <property type="term" value="F:phosphatidate phosphatase activity"/>
    <property type="evidence" value="ECO:0007669"/>
    <property type="project" value="TreeGrafter"/>
</dbReference>
<comment type="caution">
    <text evidence="5">The sequence shown here is derived from an EMBL/GenBank/DDBJ whole genome shotgun (WGS) entry which is preliminary data.</text>
</comment>
<dbReference type="Pfam" id="PF04571">
    <property type="entry name" value="Lipin_N"/>
    <property type="match status" value="1"/>
</dbReference>
<feature type="compositionally biased region" description="Basic and acidic residues" evidence="3">
    <location>
        <begin position="723"/>
        <end position="733"/>
    </location>
</feature>
<feature type="compositionally biased region" description="Basic and acidic residues" evidence="3">
    <location>
        <begin position="593"/>
        <end position="623"/>
    </location>
</feature>
<dbReference type="SUPFAM" id="SSF56784">
    <property type="entry name" value="HAD-like"/>
    <property type="match status" value="1"/>
</dbReference>
<dbReference type="RefSeq" id="XP_067546035.1">
    <property type="nucleotide sequence ID" value="XM_067693634.1"/>
</dbReference>
<proteinExistence type="inferred from homology"/>
<dbReference type="InterPro" id="IPR007651">
    <property type="entry name" value="Lipin_N"/>
</dbReference>
<feature type="region of interest" description="Disordered" evidence="3">
    <location>
        <begin position="593"/>
        <end position="733"/>
    </location>
</feature>
<feature type="domain" description="LNS2/PITP" evidence="4">
    <location>
        <begin position="315"/>
        <end position="481"/>
    </location>
</feature>
<dbReference type="Gene3D" id="3.40.50.1000">
    <property type="entry name" value="HAD superfamily/HAD-like"/>
    <property type="match status" value="1"/>
</dbReference>
<dbReference type="InterPro" id="IPR026058">
    <property type="entry name" value="LIPIN"/>
</dbReference>
<evidence type="ECO:0000256" key="1">
    <source>
        <dbReference type="ARBA" id="ARBA00005476"/>
    </source>
</evidence>
<dbReference type="GeneID" id="93653179"/>